<evidence type="ECO:0000256" key="5">
    <source>
        <dbReference type="ARBA" id="ARBA00022960"/>
    </source>
</evidence>
<evidence type="ECO:0000256" key="2">
    <source>
        <dbReference type="ARBA" id="ARBA00022618"/>
    </source>
</evidence>
<dbReference type="SUPFAM" id="SSF53623">
    <property type="entry name" value="MurD-like peptide ligases, catalytic domain"/>
    <property type="match status" value="1"/>
</dbReference>
<dbReference type="PANTHER" id="PTHR43445">
    <property type="entry name" value="UDP-N-ACETYLMURAMATE--L-ALANINE LIGASE-RELATED"/>
    <property type="match status" value="1"/>
</dbReference>
<dbReference type="GO" id="GO:0009252">
    <property type="term" value="P:peptidoglycan biosynthetic process"/>
    <property type="evidence" value="ECO:0007669"/>
    <property type="project" value="UniProtKB-KW"/>
</dbReference>
<keyword evidence="1" id="KW-0436">Ligase</keyword>
<dbReference type="SUPFAM" id="SSF51984">
    <property type="entry name" value="MurCD N-terminal domain"/>
    <property type="match status" value="1"/>
</dbReference>
<dbReference type="Gene3D" id="3.40.50.720">
    <property type="entry name" value="NAD(P)-binding Rossmann-like Domain"/>
    <property type="match status" value="1"/>
</dbReference>
<dbReference type="Pfam" id="PF01225">
    <property type="entry name" value="Mur_ligase"/>
    <property type="match status" value="1"/>
</dbReference>
<dbReference type="Pfam" id="PF02875">
    <property type="entry name" value="Mur_ligase_C"/>
    <property type="match status" value="1"/>
</dbReference>
<dbReference type="Gene3D" id="3.90.190.20">
    <property type="entry name" value="Mur ligase, C-terminal domain"/>
    <property type="match status" value="1"/>
</dbReference>
<dbReference type="PANTHER" id="PTHR43445:SF3">
    <property type="entry name" value="UDP-N-ACETYLMURAMATE--L-ALANINE LIGASE"/>
    <property type="match status" value="1"/>
</dbReference>
<gene>
    <name evidence="12" type="ORF">A3D99_00355</name>
</gene>
<dbReference type="Proteomes" id="UP000177528">
    <property type="component" value="Unassembled WGS sequence"/>
</dbReference>
<dbReference type="GO" id="GO:0016881">
    <property type="term" value="F:acid-amino acid ligase activity"/>
    <property type="evidence" value="ECO:0007669"/>
    <property type="project" value="InterPro"/>
</dbReference>
<feature type="domain" description="Mur ligase central" evidence="11">
    <location>
        <begin position="97"/>
        <end position="203"/>
    </location>
</feature>
<evidence type="ECO:0000313" key="13">
    <source>
        <dbReference type="Proteomes" id="UP000177528"/>
    </source>
</evidence>
<name>A0A1G1X498_9BACT</name>
<evidence type="ECO:0008006" key="14">
    <source>
        <dbReference type="Google" id="ProtNLM"/>
    </source>
</evidence>
<dbReference type="GO" id="GO:0008360">
    <property type="term" value="P:regulation of cell shape"/>
    <property type="evidence" value="ECO:0007669"/>
    <property type="project" value="UniProtKB-KW"/>
</dbReference>
<protein>
    <recommendedName>
        <fullName evidence="14">UDP-N-acetylmuramate--L-alanine ligase</fullName>
    </recommendedName>
</protein>
<evidence type="ECO:0000259" key="11">
    <source>
        <dbReference type="Pfam" id="PF08245"/>
    </source>
</evidence>
<evidence type="ECO:0000259" key="9">
    <source>
        <dbReference type="Pfam" id="PF01225"/>
    </source>
</evidence>
<dbReference type="InterPro" id="IPR013221">
    <property type="entry name" value="Mur_ligase_cen"/>
</dbReference>
<evidence type="ECO:0000256" key="6">
    <source>
        <dbReference type="ARBA" id="ARBA00022984"/>
    </source>
</evidence>
<keyword evidence="4" id="KW-0067">ATP-binding</keyword>
<sequence>MRTSLFLGIGGSGMRGLAYLLEQKGETIIGYDDNSHNTKCSLEEAASALTTSDRVIYSDAVPEDHALRMQARKHSVREASYQQALGEFSANYTTIAITGTHGKSSTTAFLAHIAIENDIDPTVLVGANMPTLPGEHARVGTSKYFIVEADEYRRHFLELTPAHILITSIDFDHPDAFSSIEDTEHAYTEFIARLQSSGTVITPQHVQEQHPGVAWPTDTMAIKEDAARDISVPLPGNHMQMNAALACEAAVLLGINRDAARTSLLTFPGLSRRFELLGTYEGIEVRSDYGHHPTEITATIAGSRIARPDAHIIAIFEAHMPLRLHTFFNEFADALSTADSVIIVPPFVPAGRGNSDAMRDTLRLRDTLIARKKQVTYAAELPELSSALQEHLKTSTKPVLAIGFSAGSLDEELRKTVNKR</sequence>
<proteinExistence type="predicted"/>
<evidence type="ECO:0000259" key="10">
    <source>
        <dbReference type="Pfam" id="PF02875"/>
    </source>
</evidence>
<reference evidence="12 13" key="1">
    <citation type="journal article" date="2016" name="Nat. Commun.">
        <title>Thousands of microbial genomes shed light on interconnected biogeochemical processes in an aquifer system.</title>
        <authorList>
            <person name="Anantharaman K."/>
            <person name="Brown C.T."/>
            <person name="Hug L.A."/>
            <person name="Sharon I."/>
            <person name="Castelle C.J."/>
            <person name="Probst A.J."/>
            <person name="Thomas B.C."/>
            <person name="Singh A."/>
            <person name="Wilkins M.J."/>
            <person name="Karaoz U."/>
            <person name="Brodie E.L."/>
            <person name="Williams K.H."/>
            <person name="Hubbard S.S."/>
            <person name="Banfield J.F."/>
        </authorList>
    </citation>
    <scope>NUCLEOTIDE SEQUENCE [LARGE SCALE GENOMIC DNA]</scope>
</reference>
<keyword evidence="8" id="KW-0961">Cell wall biogenesis/degradation</keyword>
<dbReference type="EMBL" id="MHHR01000020">
    <property type="protein sequence ID" value="OGY34157.1"/>
    <property type="molecule type" value="Genomic_DNA"/>
</dbReference>
<evidence type="ECO:0000256" key="3">
    <source>
        <dbReference type="ARBA" id="ARBA00022741"/>
    </source>
</evidence>
<feature type="domain" description="Mur ligase N-terminal catalytic" evidence="9">
    <location>
        <begin position="6"/>
        <end position="92"/>
    </location>
</feature>
<keyword evidence="2" id="KW-0132">Cell division</keyword>
<feature type="domain" description="Mur ligase C-terminal" evidence="10">
    <location>
        <begin position="272"/>
        <end position="392"/>
    </location>
</feature>
<dbReference type="AlphaFoldDB" id="A0A1G1X498"/>
<dbReference type="InterPro" id="IPR004101">
    <property type="entry name" value="Mur_ligase_C"/>
</dbReference>
<dbReference type="InterPro" id="IPR000713">
    <property type="entry name" value="Mur_ligase_N"/>
</dbReference>
<keyword evidence="5" id="KW-0133">Cell shape</keyword>
<dbReference type="GO" id="GO:0071555">
    <property type="term" value="P:cell wall organization"/>
    <property type="evidence" value="ECO:0007669"/>
    <property type="project" value="UniProtKB-KW"/>
</dbReference>
<evidence type="ECO:0000256" key="8">
    <source>
        <dbReference type="ARBA" id="ARBA00023316"/>
    </source>
</evidence>
<evidence type="ECO:0000313" key="12">
    <source>
        <dbReference type="EMBL" id="OGY34157.1"/>
    </source>
</evidence>
<organism evidence="12 13">
    <name type="scientific">Candidatus Andersenbacteria bacterium RIFCSPHIGHO2_12_FULL_45_11</name>
    <dbReference type="NCBI Taxonomy" id="1797281"/>
    <lineage>
        <taxon>Bacteria</taxon>
        <taxon>Candidatus Anderseniibacteriota</taxon>
    </lineage>
</organism>
<comment type="caution">
    <text evidence="12">The sequence shown here is derived from an EMBL/GenBank/DDBJ whole genome shotgun (WGS) entry which is preliminary data.</text>
</comment>
<dbReference type="Gene3D" id="3.40.1190.10">
    <property type="entry name" value="Mur-like, catalytic domain"/>
    <property type="match status" value="1"/>
</dbReference>
<keyword evidence="7" id="KW-0131">Cell cycle</keyword>
<dbReference type="InterPro" id="IPR050061">
    <property type="entry name" value="MurCDEF_pg_biosynth"/>
</dbReference>
<dbReference type="SUPFAM" id="SSF53244">
    <property type="entry name" value="MurD-like peptide ligases, peptide-binding domain"/>
    <property type="match status" value="1"/>
</dbReference>
<evidence type="ECO:0000256" key="7">
    <source>
        <dbReference type="ARBA" id="ARBA00023306"/>
    </source>
</evidence>
<dbReference type="GO" id="GO:0051301">
    <property type="term" value="P:cell division"/>
    <property type="evidence" value="ECO:0007669"/>
    <property type="project" value="UniProtKB-KW"/>
</dbReference>
<keyword evidence="3" id="KW-0547">Nucleotide-binding</keyword>
<dbReference type="InterPro" id="IPR036615">
    <property type="entry name" value="Mur_ligase_C_dom_sf"/>
</dbReference>
<accession>A0A1G1X498</accession>
<dbReference type="InterPro" id="IPR036565">
    <property type="entry name" value="Mur-like_cat_sf"/>
</dbReference>
<evidence type="ECO:0000256" key="4">
    <source>
        <dbReference type="ARBA" id="ARBA00022840"/>
    </source>
</evidence>
<dbReference type="GO" id="GO:0005524">
    <property type="term" value="F:ATP binding"/>
    <property type="evidence" value="ECO:0007669"/>
    <property type="project" value="UniProtKB-KW"/>
</dbReference>
<keyword evidence="6" id="KW-0573">Peptidoglycan synthesis</keyword>
<evidence type="ECO:0000256" key="1">
    <source>
        <dbReference type="ARBA" id="ARBA00022598"/>
    </source>
</evidence>
<dbReference type="Pfam" id="PF08245">
    <property type="entry name" value="Mur_ligase_M"/>
    <property type="match status" value="1"/>
</dbReference>